<dbReference type="CDD" id="cd00586">
    <property type="entry name" value="4HBT"/>
    <property type="match status" value="1"/>
</dbReference>
<dbReference type="Proteomes" id="UP000683291">
    <property type="component" value="Chromosome 1"/>
</dbReference>
<accession>A0A975JG94</accession>
<dbReference type="Gene3D" id="3.10.129.10">
    <property type="entry name" value="Hotdog Thioesterase"/>
    <property type="match status" value="1"/>
</dbReference>
<dbReference type="InterPro" id="IPR029069">
    <property type="entry name" value="HotDog_dom_sf"/>
</dbReference>
<evidence type="ECO:0000313" key="2">
    <source>
        <dbReference type="Proteomes" id="UP000683291"/>
    </source>
</evidence>
<sequence length="133" mass="15206">MGDRVRFSELDVLNHVNNGRYMEWFERLRVRYSQDWGISTYGGEAGAPRIVIRSGEIRYVQEMRMDEDYVCTCACTAFRTTSYTLLQQVWAGGTLRATFDCVLVLLTQDGSARMPIPDAVRQRFIEVDGANPP</sequence>
<keyword evidence="2" id="KW-1185">Reference proteome</keyword>
<reference evidence="1" key="1">
    <citation type="submission" date="2021-04" db="EMBL/GenBank/DDBJ databases">
        <title>Complete genome sequence for Sulfitobacter sp. strain JK7-1.</title>
        <authorList>
            <person name="Park S.-J."/>
        </authorList>
    </citation>
    <scope>NUCLEOTIDE SEQUENCE</scope>
    <source>
        <strain evidence="1">JK7-1</strain>
    </source>
</reference>
<dbReference type="SUPFAM" id="SSF54637">
    <property type="entry name" value="Thioesterase/thiol ester dehydrase-isomerase"/>
    <property type="match status" value="1"/>
</dbReference>
<dbReference type="EMBL" id="CP073581">
    <property type="protein sequence ID" value="QUJ77986.1"/>
    <property type="molecule type" value="Genomic_DNA"/>
</dbReference>
<organism evidence="1 2">
    <name type="scientific">Sulfitobacter albidus</name>
    <dbReference type="NCBI Taxonomy" id="2829501"/>
    <lineage>
        <taxon>Bacteria</taxon>
        <taxon>Pseudomonadati</taxon>
        <taxon>Pseudomonadota</taxon>
        <taxon>Alphaproteobacteria</taxon>
        <taxon>Rhodobacterales</taxon>
        <taxon>Roseobacteraceae</taxon>
        <taxon>Sulfitobacter</taxon>
    </lineage>
</organism>
<protein>
    <submittedName>
        <fullName evidence="1">Acyl-CoA thioesterase</fullName>
    </submittedName>
</protein>
<gene>
    <name evidence="1" type="ORF">KDD17_07520</name>
</gene>
<evidence type="ECO:0000313" key="1">
    <source>
        <dbReference type="EMBL" id="QUJ77986.1"/>
    </source>
</evidence>
<dbReference type="Pfam" id="PF13279">
    <property type="entry name" value="4HBT_2"/>
    <property type="match status" value="1"/>
</dbReference>
<name>A0A975JG94_9RHOB</name>
<dbReference type="AlphaFoldDB" id="A0A975JG94"/>
<proteinExistence type="predicted"/>
<dbReference type="KEGG" id="sual:KDD17_07520"/>